<protein>
    <submittedName>
        <fullName evidence="1">Histidine phosphatase family protein</fullName>
    </submittedName>
</protein>
<organism evidence="1 2">
    <name type="scientific">Aquabacterium soli</name>
    <dbReference type="NCBI Taxonomy" id="2493092"/>
    <lineage>
        <taxon>Bacteria</taxon>
        <taxon>Pseudomonadati</taxon>
        <taxon>Pseudomonadota</taxon>
        <taxon>Betaproteobacteria</taxon>
        <taxon>Burkholderiales</taxon>
        <taxon>Aquabacterium</taxon>
    </lineage>
</organism>
<evidence type="ECO:0000313" key="1">
    <source>
        <dbReference type="EMBL" id="RRS02555.1"/>
    </source>
</evidence>
<dbReference type="Pfam" id="PF00300">
    <property type="entry name" value="His_Phos_1"/>
    <property type="match status" value="1"/>
</dbReference>
<accession>A0A3R8S0I7</accession>
<reference evidence="1 2" key="1">
    <citation type="submission" date="2018-12" db="EMBL/GenBank/DDBJ databases">
        <title>The whole draft genome of Aquabacterium sp. SJQ9.</title>
        <authorList>
            <person name="Sun L."/>
            <person name="Gao X."/>
            <person name="Chen W."/>
            <person name="Huang K."/>
        </authorList>
    </citation>
    <scope>NUCLEOTIDE SEQUENCE [LARGE SCALE GENOMIC DNA]</scope>
    <source>
        <strain evidence="1 2">SJQ9</strain>
    </source>
</reference>
<sequence>MDLIIWRHAHAGDPLDDPVADMARPLSSKGERQAVRVADWLNKHLTDSTRVLVSPALRAQQTARALGRAFKTVEALSPAHGVDDLLAAARFPRSREAVLVVGHNPTLGLALARLLEAADTTQPWVIKKGSVWWLRTRDREGGDQVTLHAVIGPDNA</sequence>
<keyword evidence="2" id="KW-1185">Reference proteome</keyword>
<name>A0A3R8S0I7_9BURK</name>
<dbReference type="InterPro" id="IPR013078">
    <property type="entry name" value="His_Pase_superF_clade-1"/>
</dbReference>
<proteinExistence type="predicted"/>
<dbReference type="OrthoDB" id="9814783at2"/>
<dbReference type="SMART" id="SM00855">
    <property type="entry name" value="PGAM"/>
    <property type="match status" value="1"/>
</dbReference>
<comment type="caution">
    <text evidence="1">The sequence shown here is derived from an EMBL/GenBank/DDBJ whole genome shotgun (WGS) entry which is preliminary data.</text>
</comment>
<dbReference type="InterPro" id="IPR029033">
    <property type="entry name" value="His_PPase_superfam"/>
</dbReference>
<dbReference type="Proteomes" id="UP000269265">
    <property type="component" value="Unassembled WGS sequence"/>
</dbReference>
<dbReference type="EMBL" id="RSED01000021">
    <property type="protein sequence ID" value="RRS02555.1"/>
    <property type="molecule type" value="Genomic_DNA"/>
</dbReference>
<dbReference type="SUPFAM" id="SSF53254">
    <property type="entry name" value="Phosphoglycerate mutase-like"/>
    <property type="match status" value="1"/>
</dbReference>
<dbReference type="AlphaFoldDB" id="A0A3R8S0I7"/>
<dbReference type="RefSeq" id="WP_125245021.1">
    <property type="nucleotide sequence ID" value="NZ_RSED01000021.1"/>
</dbReference>
<gene>
    <name evidence="1" type="ORF">EIP75_20305</name>
</gene>
<dbReference type="Gene3D" id="3.40.50.1240">
    <property type="entry name" value="Phosphoglycerate mutase-like"/>
    <property type="match status" value="1"/>
</dbReference>
<dbReference type="CDD" id="cd07067">
    <property type="entry name" value="HP_PGM_like"/>
    <property type="match status" value="1"/>
</dbReference>
<evidence type="ECO:0000313" key="2">
    <source>
        <dbReference type="Proteomes" id="UP000269265"/>
    </source>
</evidence>